<reference evidence="8 9" key="1">
    <citation type="journal article" date="2014" name="Genome Announc.">
        <title>Comparative Genome Analysis of Two Isolates of the Fish Pathogen Piscirickettsia salmonis from Different Hosts Reveals Major Differences in Virulence-Associated Secretion Systems.</title>
        <authorList>
            <person name="Bohle H."/>
            <person name="Henriquez P."/>
            <person name="Grothusen H."/>
            <person name="Navas E."/>
            <person name="Sandoval A."/>
            <person name="Bustamante F."/>
            <person name="Bustos P."/>
            <person name="Mancilla M."/>
        </authorList>
    </citation>
    <scope>NUCLEOTIDE SEQUENCE [LARGE SCALE GENOMIC DNA]</scope>
    <source>
        <strain evidence="9">B1-32597</strain>
    </source>
</reference>
<evidence type="ECO:0000313" key="9">
    <source>
        <dbReference type="Proteomes" id="UP000029558"/>
    </source>
</evidence>
<dbReference type="AlphaFoldDB" id="A0A1L6TE65"/>
<keyword evidence="4" id="KW-0808">Transferase</keyword>
<dbReference type="InterPro" id="IPR038731">
    <property type="entry name" value="RgtA/B/C-like"/>
</dbReference>
<dbReference type="PANTHER" id="PTHR33908:SF3">
    <property type="entry name" value="UNDECAPRENYL PHOSPHATE-ALPHA-4-AMINO-4-DEOXY-L-ARABINOSE ARABINOSYL TRANSFERASE"/>
    <property type="match status" value="1"/>
</dbReference>
<dbReference type="GO" id="GO:0010041">
    <property type="term" value="P:response to iron(III) ion"/>
    <property type="evidence" value="ECO:0007669"/>
    <property type="project" value="TreeGrafter"/>
</dbReference>
<name>A0A1L6TE65_PISSA</name>
<evidence type="ECO:0000313" key="8">
    <source>
        <dbReference type="EMBL" id="ALB23675.1"/>
    </source>
</evidence>
<dbReference type="RefSeq" id="WP_027243117.1">
    <property type="nucleotide sequence ID" value="NZ_CP012508.1"/>
</dbReference>
<evidence type="ECO:0000256" key="2">
    <source>
        <dbReference type="ARBA" id="ARBA00022475"/>
    </source>
</evidence>
<gene>
    <name evidence="8" type="ORF">KU39_2499</name>
</gene>
<evidence type="ECO:0000256" key="6">
    <source>
        <dbReference type="ARBA" id="ARBA00022989"/>
    </source>
</evidence>
<evidence type="ECO:0000256" key="5">
    <source>
        <dbReference type="ARBA" id="ARBA00022692"/>
    </source>
</evidence>
<evidence type="ECO:0000256" key="1">
    <source>
        <dbReference type="ARBA" id="ARBA00004651"/>
    </source>
</evidence>
<evidence type="ECO:0000256" key="3">
    <source>
        <dbReference type="ARBA" id="ARBA00022676"/>
    </source>
</evidence>
<dbReference type="Proteomes" id="UP000029558">
    <property type="component" value="Chromosome"/>
</dbReference>
<organism evidence="8 9">
    <name type="scientific">Piscirickettsia salmonis</name>
    <dbReference type="NCBI Taxonomy" id="1238"/>
    <lineage>
        <taxon>Bacteria</taxon>
        <taxon>Pseudomonadati</taxon>
        <taxon>Pseudomonadota</taxon>
        <taxon>Gammaproteobacteria</taxon>
        <taxon>Thiotrichales</taxon>
        <taxon>Piscirickettsiaceae</taxon>
        <taxon>Piscirickettsia</taxon>
    </lineage>
</organism>
<keyword evidence="5" id="KW-0812">Transmembrane</keyword>
<dbReference type="GO" id="GO:0005886">
    <property type="term" value="C:plasma membrane"/>
    <property type="evidence" value="ECO:0007669"/>
    <property type="project" value="UniProtKB-SubCell"/>
</dbReference>
<keyword evidence="3" id="KW-0328">Glycosyltransferase</keyword>
<keyword evidence="2" id="KW-1003">Cell membrane</keyword>
<keyword evidence="6" id="KW-1133">Transmembrane helix</keyword>
<dbReference type="Pfam" id="PF13231">
    <property type="entry name" value="PMT_2"/>
    <property type="match status" value="1"/>
</dbReference>
<dbReference type="GO" id="GO:0009103">
    <property type="term" value="P:lipopolysaccharide biosynthetic process"/>
    <property type="evidence" value="ECO:0007669"/>
    <property type="project" value="UniProtKB-ARBA"/>
</dbReference>
<dbReference type="GO" id="GO:0016763">
    <property type="term" value="F:pentosyltransferase activity"/>
    <property type="evidence" value="ECO:0007669"/>
    <property type="project" value="TreeGrafter"/>
</dbReference>
<dbReference type="OrthoDB" id="9775035at2"/>
<protein>
    <submittedName>
        <fullName evidence="8">Dolichyl-phosphate-mannose-mannosyltransferase family protein</fullName>
    </submittedName>
</protein>
<keyword evidence="7" id="KW-0472">Membrane</keyword>
<dbReference type="PANTHER" id="PTHR33908">
    <property type="entry name" value="MANNOSYLTRANSFERASE YKCB-RELATED"/>
    <property type="match status" value="1"/>
</dbReference>
<comment type="subcellular location">
    <subcellularLocation>
        <location evidence="1">Cell membrane</location>
        <topology evidence="1">Multi-pass membrane protein</topology>
    </subcellularLocation>
</comment>
<sequence>MKQVASLHHSARSWWIDSLWIIVLVSFFYFSLLGLRAFTTPDEGRYAEIAREMVVTGHYLIPTLDFAHYLQKPPLYYWLVAAAFKLFGISDTVARIPNALLGILGVWLSYGFARYCYNRRTGLLTAGIVATALLYFIMAQSNTVDMLLTVLLAGCFYSFLWGLNQQGGYQRLGLWSAYALAGLAVLDKGLVGIVFPMMFIGTWIILRWDWGLLKRMHIPSGAIVFLLVAAPWHLLVELKAPGFLHYYFIEQQYERYLTDVTHHVMPTSEYLSIAYFSFFPWMVTLLFAVYALLKQGRQFICQEATALFLLIWPLELVIFFAFSYSKLIPYLLPIITPLAIITGRFIDQTWLKPLGVNAMRVSAGVIGIIFLVIAVIGLNGDHGLAHILADLDAPKQGLIALQRLAWTCMLAVLVCFTSMFFNNVKFQYSALCLASVLVLMNVAYGINPFNTRTTKEIAKIVKPLLQQHPQAKVATYNIYPQDWPFYLGRRVLIVNWRSDEFLYAQKYDLASLAWLINSEVFWRKWHMQPLYVLILRDNLQGFIDQAGKVRPIVITSTKRYVLVANQKILVK</sequence>
<evidence type="ECO:0000256" key="7">
    <source>
        <dbReference type="ARBA" id="ARBA00023136"/>
    </source>
</evidence>
<proteinExistence type="predicted"/>
<accession>A0A1L6TE65</accession>
<evidence type="ECO:0000256" key="4">
    <source>
        <dbReference type="ARBA" id="ARBA00022679"/>
    </source>
</evidence>
<dbReference type="EMBL" id="CP012508">
    <property type="protein sequence ID" value="ALB23675.1"/>
    <property type="molecule type" value="Genomic_DNA"/>
</dbReference>
<dbReference type="InterPro" id="IPR050297">
    <property type="entry name" value="LipidA_mod_glycosyltrf_83"/>
</dbReference>